<protein>
    <submittedName>
        <fullName evidence="3">Transposase</fullName>
    </submittedName>
</protein>
<dbReference type="SUPFAM" id="SSF143422">
    <property type="entry name" value="Transposase IS200-like"/>
    <property type="match status" value="1"/>
</dbReference>
<accession>A0ABW0E0M6</accession>
<dbReference type="Pfam" id="PF01797">
    <property type="entry name" value="Y1_Tnp"/>
    <property type="match status" value="1"/>
</dbReference>
<reference evidence="4" key="1">
    <citation type="journal article" date="2019" name="Int. J. Syst. Evol. Microbiol.">
        <title>The Global Catalogue of Microorganisms (GCM) 10K type strain sequencing project: providing services to taxonomists for standard genome sequencing and annotation.</title>
        <authorList>
            <consortium name="The Broad Institute Genomics Platform"/>
            <consortium name="The Broad Institute Genome Sequencing Center for Infectious Disease"/>
            <person name="Wu L."/>
            <person name="Ma J."/>
        </authorList>
    </citation>
    <scope>NUCLEOTIDE SEQUENCE [LARGE SCALE GENOMIC DNA]</scope>
    <source>
        <strain evidence="4">CGMCC 4.7131</strain>
    </source>
</reference>
<feature type="domain" description="Transposase IS200-like" evidence="2">
    <location>
        <begin position="13"/>
        <end position="63"/>
    </location>
</feature>
<dbReference type="Proteomes" id="UP001596035">
    <property type="component" value="Unassembled WGS sequence"/>
</dbReference>
<sequence>MRATCARSSITKRFDGEGDHVHLLAHHPPKAQFPKPVDSLKGVFARLLRKGYDAHVRRRLRGRTLPVRLPLRRRPRRGAPGPSRTPRTRTHARAGSDEDRIGRGPSGPETAARGSPGMRGTARRGAGISRRRPSAAARRPAAPTARSAAPRSR</sequence>
<comment type="caution">
    <text evidence="3">The sequence shown here is derived from an EMBL/GenBank/DDBJ whole genome shotgun (WGS) entry which is preliminary data.</text>
</comment>
<proteinExistence type="predicted"/>
<dbReference type="InterPro" id="IPR036515">
    <property type="entry name" value="Transposase_17_sf"/>
</dbReference>
<organism evidence="3 4">
    <name type="scientific">Streptomyces atrovirens</name>
    <dbReference type="NCBI Taxonomy" id="285556"/>
    <lineage>
        <taxon>Bacteria</taxon>
        <taxon>Bacillati</taxon>
        <taxon>Actinomycetota</taxon>
        <taxon>Actinomycetes</taxon>
        <taxon>Kitasatosporales</taxon>
        <taxon>Streptomycetaceae</taxon>
        <taxon>Streptomyces</taxon>
    </lineage>
</organism>
<dbReference type="RefSeq" id="WP_382054108.1">
    <property type="nucleotide sequence ID" value="NZ_BAAATG010000016.1"/>
</dbReference>
<gene>
    <name evidence="3" type="ORF">ACFPWV_24720</name>
</gene>
<feature type="region of interest" description="Disordered" evidence="1">
    <location>
        <begin position="62"/>
        <end position="153"/>
    </location>
</feature>
<name>A0ABW0E0M6_9ACTN</name>
<dbReference type="EMBL" id="JBHSKN010000021">
    <property type="protein sequence ID" value="MFC5243078.1"/>
    <property type="molecule type" value="Genomic_DNA"/>
</dbReference>
<dbReference type="Gene3D" id="3.30.70.1290">
    <property type="entry name" value="Transposase IS200-like"/>
    <property type="match status" value="1"/>
</dbReference>
<evidence type="ECO:0000313" key="4">
    <source>
        <dbReference type="Proteomes" id="UP001596035"/>
    </source>
</evidence>
<keyword evidence="4" id="KW-1185">Reference proteome</keyword>
<feature type="compositionally biased region" description="Low complexity" evidence="1">
    <location>
        <begin position="119"/>
        <end position="153"/>
    </location>
</feature>
<evidence type="ECO:0000313" key="3">
    <source>
        <dbReference type="EMBL" id="MFC5243078.1"/>
    </source>
</evidence>
<evidence type="ECO:0000256" key="1">
    <source>
        <dbReference type="SAM" id="MobiDB-lite"/>
    </source>
</evidence>
<dbReference type="InterPro" id="IPR002686">
    <property type="entry name" value="Transposase_17"/>
</dbReference>
<evidence type="ECO:0000259" key="2">
    <source>
        <dbReference type="Pfam" id="PF01797"/>
    </source>
</evidence>